<keyword evidence="2" id="KW-1185">Reference proteome</keyword>
<evidence type="ECO:0000313" key="2">
    <source>
        <dbReference type="Proteomes" id="UP000288168"/>
    </source>
</evidence>
<protein>
    <submittedName>
        <fullName evidence="1">Uncharacterized protein</fullName>
    </submittedName>
</protein>
<name>A0A428NZ82_9HYPO</name>
<dbReference type="EMBL" id="NKCI01000244">
    <property type="protein sequence ID" value="RSL46164.1"/>
    <property type="molecule type" value="Genomic_DNA"/>
</dbReference>
<dbReference type="AlphaFoldDB" id="A0A428NZ82"/>
<accession>A0A428NZ82</accession>
<comment type="caution">
    <text evidence="1">The sequence shown here is derived from an EMBL/GenBank/DDBJ whole genome shotgun (WGS) entry which is preliminary data.</text>
</comment>
<reference evidence="1 2" key="1">
    <citation type="submission" date="2017-06" db="EMBL/GenBank/DDBJ databases">
        <title>Comparative genomic analysis of Ambrosia Fusariam Clade fungi.</title>
        <authorList>
            <person name="Stajich J.E."/>
            <person name="Carrillo J."/>
            <person name="Kijimoto T."/>
            <person name="Eskalen A."/>
            <person name="O'Donnell K."/>
            <person name="Kasson M."/>
        </authorList>
    </citation>
    <scope>NUCLEOTIDE SEQUENCE [LARGE SCALE GENOMIC DNA]</scope>
    <source>
        <strain evidence="1 2">NRRL62584</strain>
    </source>
</reference>
<proteinExistence type="predicted"/>
<sequence length="79" mass="8965">MTCVGVANTVTSSTMNSKNRRVSLRMLIDSMEHHPPPTGTPRSQVVRQLNTPSSQDRIQLHFNAIFLMSQHKAERTMKM</sequence>
<evidence type="ECO:0000313" key="1">
    <source>
        <dbReference type="EMBL" id="RSL46164.1"/>
    </source>
</evidence>
<dbReference type="Proteomes" id="UP000288168">
    <property type="component" value="Unassembled WGS sequence"/>
</dbReference>
<gene>
    <name evidence="1" type="ORF">CEP54_013974</name>
</gene>
<organism evidence="1 2">
    <name type="scientific">Fusarium duplospermum</name>
    <dbReference type="NCBI Taxonomy" id="1325734"/>
    <lineage>
        <taxon>Eukaryota</taxon>
        <taxon>Fungi</taxon>
        <taxon>Dikarya</taxon>
        <taxon>Ascomycota</taxon>
        <taxon>Pezizomycotina</taxon>
        <taxon>Sordariomycetes</taxon>
        <taxon>Hypocreomycetidae</taxon>
        <taxon>Hypocreales</taxon>
        <taxon>Nectriaceae</taxon>
        <taxon>Fusarium</taxon>
        <taxon>Fusarium solani species complex</taxon>
    </lineage>
</organism>